<accession>A0A4R2GBC1</accession>
<dbReference type="InterPro" id="IPR000601">
    <property type="entry name" value="PKD_dom"/>
</dbReference>
<organism evidence="2 3">
    <name type="scientific">Natronoflexus pectinivorans</name>
    <dbReference type="NCBI Taxonomy" id="682526"/>
    <lineage>
        <taxon>Bacteria</taxon>
        <taxon>Pseudomonadati</taxon>
        <taxon>Bacteroidota</taxon>
        <taxon>Bacteroidia</taxon>
        <taxon>Marinilabiliales</taxon>
        <taxon>Marinilabiliaceae</taxon>
        <taxon>Natronoflexus</taxon>
    </lineage>
</organism>
<dbReference type="Proteomes" id="UP000295221">
    <property type="component" value="Unassembled WGS sequence"/>
</dbReference>
<dbReference type="Pfam" id="PF20009">
    <property type="entry name" value="GEVED"/>
    <property type="match status" value="1"/>
</dbReference>
<proteinExistence type="predicted"/>
<sequence length="510" mass="56986">MKNELRNALIFLTFLLTLNISIQAQSSVLLNETFETIENFPSEGWDVVWSHGVEIEDEKLRISSGGIILSPEVPIDWSNTDQIRVSFRYNNTVTEELESNIPMTLYLSLWESQERDGNSPAEGRGHITNFKVLNTTKQFKTVMFSLTEAEWEHSSLVLCFNFEGGTHGSSISFLDDILIISSKATAEPIPDFSSDLKTASTNQAVSFFDLSTEAPTHYTWIFEPAEDIAFLQGTSANSANPIVSFGTPGSYSVTLVVENAFGSDFVSKPNFLTISCSAISNDFYNGHISSVTINDNVNHSHRSQYSDFSWIYNEVDLSVIDQLTISATADNWQTFNPQMFWALYIDWNNDGVFDSAPFIEVNSHDSPGVVWEVPLLEDIEEGQIKLRIILASNLEDAETSCGSISFGEIEDYSVFFVKGDDNDAPTKTFHLENSETHIEVFSSENGLDIYIDNCNSDLYSIRLISLCGQVLRTIQTHQSEFTLELPSYSAVYIVTVASASSHSVFKVLNR</sequence>
<dbReference type="RefSeq" id="WP_132435239.1">
    <property type="nucleotide sequence ID" value="NZ_SLWK01000017.1"/>
</dbReference>
<feature type="domain" description="PKD" evidence="1">
    <location>
        <begin position="188"/>
        <end position="263"/>
    </location>
</feature>
<protein>
    <submittedName>
        <fullName evidence="2">PKD domain-containing protein</fullName>
    </submittedName>
</protein>
<dbReference type="InterPro" id="IPR022409">
    <property type="entry name" value="PKD/Chitinase_dom"/>
</dbReference>
<dbReference type="SUPFAM" id="SSF49299">
    <property type="entry name" value="PKD domain"/>
    <property type="match status" value="1"/>
</dbReference>
<evidence type="ECO:0000259" key="1">
    <source>
        <dbReference type="PROSITE" id="PS50093"/>
    </source>
</evidence>
<dbReference type="SMART" id="SM00089">
    <property type="entry name" value="PKD"/>
    <property type="match status" value="1"/>
</dbReference>
<dbReference type="Pfam" id="PF00801">
    <property type="entry name" value="PKD"/>
    <property type="match status" value="1"/>
</dbReference>
<dbReference type="Gene3D" id="2.60.40.10">
    <property type="entry name" value="Immunoglobulins"/>
    <property type="match status" value="1"/>
</dbReference>
<dbReference type="InterPro" id="IPR013783">
    <property type="entry name" value="Ig-like_fold"/>
</dbReference>
<dbReference type="InterPro" id="IPR045474">
    <property type="entry name" value="GEVED"/>
</dbReference>
<evidence type="ECO:0000313" key="2">
    <source>
        <dbReference type="EMBL" id="TCO04991.1"/>
    </source>
</evidence>
<gene>
    <name evidence="2" type="ORF">EV194_11757</name>
</gene>
<keyword evidence="3" id="KW-1185">Reference proteome</keyword>
<dbReference type="PROSITE" id="PS50093">
    <property type="entry name" value="PKD"/>
    <property type="match status" value="1"/>
</dbReference>
<name>A0A4R2GBC1_9BACT</name>
<comment type="caution">
    <text evidence="2">The sequence shown here is derived from an EMBL/GenBank/DDBJ whole genome shotgun (WGS) entry which is preliminary data.</text>
</comment>
<evidence type="ECO:0000313" key="3">
    <source>
        <dbReference type="Proteomes" id="UP000295221"/>
    </source>
</evidence>
<dbReference type="AlphaFoldDB" id="A0A4R2GBC1"/>
<dbReference type="CDD" id="cd00146">
    <property type="entry name" value="PKD"/>
    <property type="match status" value="1"/>
</dbReference>
<dbReference type="InterPro" id="IPR035986">
    <property type="entry name" value="PKD_dom_sf"/>
</dbReference>
<reference evidence="2 3" key="1">
    <citation type="submission" date="2019-03" db="EMBL/GenBank/DDBJ databases">
        <title>Genomic Encyclopedia of Type Strains, Phase IV (KMG-IV): sequencing the most valuable type-strain genomes for metagenomic binning, comparative biology and taxonomic classification.</title>
        <authorList>
            <person name="Goeker M."/>
        </authorList>
    </citation>
    <scope>NUCLEOTIDE SEQUENCE [LARGE SCALE GENOMIC DNA]</scope>
    <source>
        <strain evidence="2 3">DSM 24179</strain>
    </source>
</reference>
<dbReference type="EMBL" id="SLWK01000017">
    <property type="protein sequence ID" value="TCO04991.1"/>
    <property type="molecule type" value="Genomic_DNA"/>
</dbReference>
<dbReference type="OrthoDB" id="1489094at2"/>